<dbReference type="Gene3D" id="3.55.50.30">
    <property type="match status" value="1"/>
</dbReference>
<dbReference type="InterPro" id="IPR032508">
    <property type="entry name" value="FecR_C"/>
</dbReference>
<dbReference type="Pfam" id="PF16344">
    <property type="entry name" value="FecR_C"/>
    <property type="match status" value="1"/>
</dbReference>
<keyword evidence="1" id="KW-1133">Transmembrane helix</keyword>
<dbReference type="Pfam" id="PF04773">
    <property type="entry name" value="FecR"/>
    <property type="match status" value="1"/>
</dbReference>
<evidence type="ECO:0000259" key="2">
    <source>
        <dbReference type="Pfam" id="PF04773"/>
    </source>
</evidence>
<gene>
    <name evidence="4" type="ORF">SAMN04488128_10359</name>
</gene>
<dbReference type="PANTHER" id="PTHR30273">
    <property type="entry name" value="PERIPLASMIC SIGNAL SENSOR AND SIGMA FACTOR ACTIVATOR FECR-RELATED"/>
    <property type="match status" value="1"/>
</dbReference>
<protein>
    <submittedName>
        <fullName evidence="4">FecR protein</fullName>
    </submittedName>
</protein>
<dbReference type="OrthoDB" id="649666at2"/>
<evidence type="ECO:0000313" key="5">
    <source>
        <dbReference type="Proteomes" id="UP000190367"/>
    </source>
</evidence>
<organism evidence="4 5">
    <name type="scientific">Chitinophaga eiseniae</name>
    <dbReference type="NCBI Taxonomy" id="634771"/>
    <lineage>
        <taxon>Bacteria</taxon>
        <taxon>Pseudomonadati</taxon>
        <taxon>Bacteroidota</taxon>
        <taxon>Chitinophagia</taxon>
        <taxon>Chitinophagales</taxon>
        <taxon>Chitinophagaceae</taxon>
        <taxon>Chitinophaga</taxon>
    </lineage>
</organism>
<feature type="transmembrane region" description="Helical" evidence="1">
    <location>
        <begin position="88"/>
        <end position="109"/>
    </location>
</feature>
<evidence type="ECO:0000259" key="3">
    <source>
        <dbReference type="Pfam" id="PF16344"/>
    </source>
</evidence>
<evidence type="ECO:0000313" key="4">
    <source>
        <dbReference type="EMBL" id="SKA29083.1"/>
    </source>
</evidence>
<dbReference type="Proteomes" id="UP000190367">
    <property type="component" value="Unassembled WGS sequence"/>
</dbReference>
<dbReference type="GO" id="GO:0016989">
    <property type="term" value="F:sigma factor antagonist activity"/>
    <property type="evidence" value="ECO:0007669"/>
    <property type="project" value="TreeGrafter"/>
</dbReference>
<name>A0A1T4SLQ4_9BACT</name>
<dbReference type="Gene3D" id="2.60.120.1440">
    <property type="match status" value="1"/>
</dbReference>
<dbReference type="InterPro" id="IPR012373">
    <property type="entry name" value="Ferrdict_sens_TM"/>
</dbReference>
<keyword evidence="5" id="KW-1185">Reference proteome</keyword>
<dbReference type="RefSeq" id="WP_078670438.1">
    <property type="nucleotide sequence ID" value="NZ_FUWZ01000003.1"/>
</dbReference>
<accession>A0A1T4SLQ4</accession>
<keyword evidence="1" id="KW-0472">Membrane</keyword>
<evidence type="ECO:0000256" key="1">
    <source>
        <dbReference type="SAM" id="Phobius"/>
    </source>
</evidence>
<feature type="domain" description="FecR protein" evidence="2">
    <location>
        <begin position="187"/>
        <end position="279"/>
    </location>
</feature>
<keyword evidence="1" id="KW-0812">Transmembrane</keyword>
<reference evidence="5" key="1">
    <citation type="submission" date="2017-02" db="EMBL/GenBank/DDBJ databases">
        <authorList>
            <person name="Varghese N."/>
            <person name="Submissions S."/>
        </authorList>
    </citation>
    <scope>NUCLEOTIDE SEQUENCE [LARGE SCALE GENOMIC DNA]</scope>
    <source>
        <strain evidence="5">DSM 22224</strain>
    </source>
</reference>
<dbReference type="InterPro" id="IPR006860">
    <property type="entry name" value="FecR"/>
</dbReference>
<dbReference type="EMBL" id="FUWZ01000003">
    <property type="protein sequence ID" value="SKA29083.1"/>
    <property type="molecule type" value="Genomic_DNA"/>
</dbReference>
<dbReference type="PANTHER" id="PTHR30273:SF2">
    <property type="entry name" value="PROTEIN FECR"/>
    <property type="match status" value="1"/>
</dbReference>
<proteinExistence type="predicted"/>
<sequence>MSQPENAYEQLLQRYLDGQCSRDEMDTLFRYLNTNASRRPLLAAMQQEFERVLRENHDVPQALGDRIETRLLQEISRTKVAPVRSLRYIKWSAAAAVALLLSTAVGVYISRQPAAPRLAQQRTIQTGSPGSNKAKLTLSDGSVVTLDSTGNQVIRQGDVTVQQHNGQLLYPLTAGPSSIVSYNLLAVPRGGQFNVVLPDGSRVWLNAASSMRYPTTFATNHRTVEIQGQAYFDIQPVAGQPFIVKVNNMEIQVLGTSFDVMAYADEPVTRTTLIQGAVKVKSGANESYLHPGQAAAVNNTSGNIAVRPADLREATAWRAGFFDFENASLASVLKQLSRWYDVETDFATLPEGNRFGGYINRNLPLQEVLPMLETDKVKLKLEGRTIKVIQTR</sequence>
<dbReference type="STRING" id="634771.SAMN04488128_10359"/>
<feature type="domain" description="Protein FecR C-terminal" evidence="3">
    <location>
        <begin position="322"/>
        <end position="388"/>
    </location>
</feature>
<dbReference type="AlphaFoldDB" id="A0A1T4SLQ4"/>